<evidence type="ECO:0000313" key="4">
    <source>
        <dbReference type="Proteomes" id="UP000002286"/>
    </source>
</evidence>
<gene>
    <name evidence="3" type="ordered locus">NMC1872</name>
</gene>
<dbReference type="AlphaFoldDB" id="A1KVY1"/>
<dbReference type="Proteomes" id="UP000002286">
    <property type="component" value="Chromosome"/>
</dbReference>
<dbReference type="Pfam" id="PF01928">
    <property type="entry name" value="CYTH"/>
    <property type="match status" value="1"/>
</dbReference>
<protein>
    <recommendedName>
        <fullName evidence="2">CYTH domain-containing protein</fullName>
    </recommendedName>
</protein>
<name>A1KVY1_NEIMF</name>
<dbReference type="HOGENOM" id="CLU_109545_1_0_4"/>
<dbReference type="InterPro" id="IPR023577">
    <property type="entry name" value="CYTH_domain"/>
</dbReference>
<dbReference type="EMBL" id="AM421808">
    <property type="protein sequence ID" value="CAM11037.1"/>
    <property type="molecule type" value="Genomic_DNA"/>
</dbReference>
<dbReference type="SMART" id="SM01118">
    <property type="entry name" value="CYTH"/>
    <property type="match status" value="1"/>
</dbReference>
<reference evidence="3 4" key="1">
    <citation type="journal article" date="2007" name="PLoS Genet.">
        <title>Meningococcal genetic variation mechanisms viewed through comparative analysis of serogroup C strain FAM18.</title>
        <authorList>
            <person name="Bentley S.D."/>
            <person name="Vernikos G.S."/>
            <person name="Snyder L.A.S."/>
            <person name="Churcher C."/>
            <person name="Arrowsmith C."/>
            <person name="Chillingworth T."/>
            <person name="Cronin A."/>
            <person name="Davis P.H."/>
            <person name="Holroyd N.E."/>
            <person name="Jagels K."/>
            <person name="Maddison M."/>
            <person name="Moule S."/>
            <person name="Rabbinowitsch E."/>
            <person name="Sharp S."/>
            <person name="Unwin L."/>
            <person name="Whitehead S."/>
            <person name="Quail M.A."/>
            <person name="Achtman M."/>
            <person name="Barrell B."/>
            <person name="Saunders N.J."/>
            <person name="Parkhill J."/>
        </authorList>
    </citation>
    <scope>NUCLEOTIDE SEQUENCE [LARGE SCALE GENOMIC DNA]</scope>
    <source>
        <strain evidence="4">ATCC 700532 / DSM 15464 / FAM18</strain>
    </source>
</reference>
<dbReference type="KEGG" id="nmc:NMC1872"/>
<dbReference type="PANTHER" id="PTHR40114:SF1">
    <property type="entry name" value="SLR0698 PROTEIN"/>
    <property type="match status" value="1"/>
</dbReference>
<dbReference type="Gene3D" id="2.40.320.10">
    <property type="entry name" value="Hypothetical Protein Pfu-838710-001"/>
    <property type="match status" value="1"/>
</dbReference>
<dbReference type="InterPro" id="IPR033469">
    <property type="entry name" value="CYTH-like_dom_sf"/>
</dbReference>
<evidence type="ECO:0000313" key="3">
    <source>
        <dbReference type="EMBL" id="CAM11037.1"/>
    </source>
</evidence>
<evidence type="ECO:0000256" key="1">
    <source>
        <dbReference type="PIRSR" id="PIRSR016487-1"/>
    </source>
</evidence>
<dbReference type="SUPFAM" id="SSF55154">
    <property type="entry name" value="CYTH-like phosphatases"/>
    <property type="match status" value="1"/>
</dbReference>
<feature type="domain" description="CYTH" evidence="2">
    <location>
        <begin position="7"/>
        <end position="156"/>
    </location>
</feature>
<feature type="active site" description="Proton acceptor" evidence="1">
    <location>
        <position position="35"/>
    </location>
</feature>
<sequence>MTEHLMPIEIERRFLIRNDNWRQYADEPLLLKQAYLSVEKERTVRVRIVGQQAWLTLKGYISELSRSEFEYEIPLADAEKMMETMCPFKMEKWRYPVRWGGSLFEIDVFLGDNAPLVVAEIELPDENADFDRPDWLGREITADGMFTNAYLSRHPFSSWKNAV</sequence>
<dbReference type="InterPro" id="IPR012042">
    <property type="entry name" value="NeuTTM/CthTTM-like"/>
</dbReference>
<organism evidence="3 4">
    <name type="scientific">Neisseria meningitidis serogroup C / serotype 2a (strain ATCC 700532 / DSM 15464 / FAM18)</name>
    <dbReference type="NCBI Taxonomy" id="272831"/>
    <lineage>
        <taxon>Bacteria</taxon>
        <taxon>Pseudomonadati</taxon>
        <taxon>Pseudomonadota</taxon>
        <taxon>Betaproteobacteria</taxon>
        <taxon>Neisseriales</taxon>
        <taxon>Neisseriaceae</taxon>
        <taxon>Neisseria</taxon>
    </lineage>
</organism>
<dbReference type="PANTHER" id="PTHR40114">
    <property type="entry name" value="SLR0698 PROTEIN"/>
    <property type="match status" value="1"/>
</dbReference>
<accession>A1KVY1</accession>
<dbReference type="CDD" id="cd07891">
    <property type="entry name" value="CYTH-like_CthTTM-like_1"/>
    <property type="match status" value="1"/>
</dbReference>
<dbReference type="PROSITE" id="PS51707">
    <property type="entry name" value="CYTH"/>
    <property type="match status" value="1"/>
</dbReference>
<dbReference type="PIRSF" id="PIRSF016487">
    <property type="entry name" value="CYTH_UCP016487"/>
    <property type="match status" value="1"/>
</dbReference>
<evidence type="ECO:0000259" key="2">
    <source>
        <dbReference type="PROSITE" id="PS51707"/>
    </source>
</evidence>
<proteinExistence type="predicted"/>